<dbReference type="AlphaFoldDB" id="A0A9N8GR50"/>
<evidence type="ECO:0000313" key="3">
    <source>
        <dbReference type="EMBL" id="CAC9174803.1"/>
    </source>
</evidence>
<organism evidence="2 4">
    <name type="scientific">Citrobacter werkmanii</name>
    <dbReference type="NCBI Taxonomy" id="67827"/>
    <lineage>
        <taxon>Bacteria</taxon>
        <taxon>Pseudomonadati</taxon>
        <taxon>Pseudomonadota</taxon>
        <taxon>Gammaproteobacteria</taxon>
        <taxon>Enterobacterales</taxon>
        <taxon>Enterobacteriaceae</taxon>
        <taxon>Citrobacter</taxon>
        <taxon>Citrobacter freundii complex</taxon>
    </lineage>
</organism>
<comment type="caution">
    <text evidence="2">The sequence shown here is derived from an EMBL/GenBank/DDBJ whole genome shotgun (WGS) entry which is preliminary data.</text>
</comment>
<evidence type="ECO:0000256" key="1">
    <source>
        <dbReference type="SAM" id="MobiDB-lite"/>
    </source>
</evidence>
<dbReference type="Proteomes" id="UP000837205">
    <property type="component" value="Unassembled WGS sequence"/>
</dbReference>
<sequence>MLELNVSKISNVITFNVDKASMAEAKKAAADLQKYFAKLQDPKIRFKTFKQNQRRAEALSDDAKLKNAVKSSESKQQRIADKAAKTQAREQAKIAKRNETADIKFKSAGLQLRGIAGKYGVDPAKQYEALKFIQEQTEQFRKGVISSQRMNFTIRERITDLRREAALQARITASTQQQAIAQRQAKRTDYKGAAANIKEKGLNVIGGGAGFIGATAALAGGAGVLSRIKQQGDENLELVRMSERTKLNPNAVKAIVTWGQQHGVDSASVDKVTDGFGKDTRERISETVLNSQFKGGKWSGGNSAVDEVLNKFGWNKSQLSQYEDDPLDYLQAIVNEGQRRGMKDGEIGHLLENTFDDGMHYLDLFKNNGEQFISTLKNLVDSGQTLNDEQIKQAYAYGDLSVAMGNLMNGVDNSLFTGFMSSFADGGNELVKNTQVITESAGMLGEGLGNLSKEITGFVGEISGVISDLNAGLRSRFPQWFTDSDKPAAQALYDGAVGGSANATADWIQDKTGFDTRSVGPAIMDWLGVGGGNAGTAANQYSLNGDSLRGSAMSLSSGNAPVYTVNPTFNLNLEASVPLTIASDSSRLSDYIDFQARASHASFAQSLTLQMSSGQSSTGG</sequence>
<name>A0A9N8GR50_9ENTR</name>
<dbReference type="EMBL" id="CAHPQX010000002">
    <property type="protein sequence ID" value="CAB5525946.1"/>
    <property type="molecule type" value="Genomic_DNA"/>
</dbReference>
<evidence type="ECO:0000313" key="4">
    <source>
        <dbReference type="Proteomes" id="UP000834503"/>
    </source>
</evidence>
<accession>A0A9N8GR50</accession>
<feature type="compositionally biased region" description="Basic and acidic residues" evidence="1">
    <location>
        <begin position="72"/>
        <end position="86"/>
    </location>
</feature>
<evidence type="ECO:0000313" key="2">
    <source>
        <dbReference type="EMBL" id="CAB5525946.1"/>
    </source>
</evidence>
<dbReference type="RefSeq" id="WP_239176230.1">
    <property type="nucleotide sequence ID" value="NZ_CAHPQT010000002.1"/>
</dbReference>
<gene>
    <name evidence="2" type="ORF">GHA_00634</name>
    <name evidence="3" type="ORF">TML_00893</name>
</gene>
<feature type="region of interest" description="Disordered" evidence="1">
    <location>
        <begin position="67"/>
        <end position="86"/>
    </location>
</feature>
<keyword evidence="5" id="KW-1185">Reference proteome</keyword>
<reference evidence="2" key="1">
    <citation type="submission" date="2020-05" db="EMBL/GenBank/DDBJ databases">
        <authorList>
            <person name="Delgado-Blas J."/>
        </authorList>
    </citation>
    <scope>NUCLEOTIDE SEQUENCE</scope>
    <source>
        <strain evidence="2">BB1459</strain>
        <strain evidence="3">BB1480</strain>
    </source>
</reference>
<evidence type="ECO:0000313" key="5">
    <source>
        <dbReference type="Proteomes" id="UP000837205"/>
    </source>
</evidence>
<dbReference type="Proteomes" id="UP000834503">
    <property type="component" value="Unassembled WGS sequence"/>
</dbReference>
<proteinExistence type="predicted"/>
<dbReference type="EMBL" id="CAIIUA010000001">
    <property type="protein sequence ID" value="CAC9174803.1"/>
    <property type="molecule type" value="Genomic_DNA"/>
</dbReference>
<protein>
    <submittedName>
        <fullName evidence="2">Uncharacterized protein</fullName>
    </submittedName>
</protein>